<reference evidence="1" key="1">
    <citation type="journal article" date="2014" name="Int. J. Syst. Evol. Microbiol.">
        <title>Complete genome sequence of Corynebacterium casei LMG S-19264T (=DSM 44701T), isolated from a smear-ripened cheese.</title>
        <authorList>
            <consortium name="US DOE Joint Genome Institute (JGI-PGF)"/>
            <person name="Walter F."/>
            <person name="Albersmeier A."/>
            <person name="Kalinowski J."/>
            <person name="Ruckert C."/>
        </authorList>
    </citation>
    <scope>NUCLEOTIDE SEQUENCE</scope>
    <source>
        <strain evidence="1">JCM 4477</strain>
    </source>
</reference>
<protein>
    <recommendedName>
        <fullName evidence="3">Restriction endonuclease type IV Mrr domain-containing protein</fullName>
    </recommendedName>
</protein>
<evidence type="ECO:0008006" key="3">
    <source>
        <dbReference type="Google" id="ProtNLM"/>
    </source>
</evidence>
<name>A0A919AV60_9ACTN</name>
<keyword evidence="2" id="KW-1185">Reference proteome</keyword>
<evidence type="ECO:0000313" key="1">
    <source>
        <dbReference type="EMBL" id="GHF25041.1"/>
    </source>
</evidence>
<reference evidence="1" key="2">
    <citation type="submission" date="2020-09" db="EMBL/GenBank/DDBJ databases">
        <authorList>
            <person name="Sun Q."/>
            <person name="Ohkuma M."/>
        </authorList>
    </citation>
    <scope>NUCLEOTIDE SEQUENCE</scope>
    <source>
        <strain evidence="1">JCM 4477</strain>
    </source>
</reference>
<comment type="caution">
    <text evidence="1">The sequence shown here is derived from an EMBL/GenBank/DDBJ whole genome shotgun (WGS) entry which is preliminary data.</text>
</comment>
<sequence length="168" mass="18550">MASSDKRWASYEEVAVYLLDQVADKLGLERVEDEQKVIGERSGTEWAIDGKGFTIGGEGFIIIECRRYTKKKQTQGQMAHLAYSIIDTGAVGGIIVSPLGLQEGATKVATAENIRTVHLDKNSTRTDYMFRFLNEVFVGVSDTVHVTETVKIAITRADGTQETFTPDE</sequence>
<dbReference type="AlphaFoldDB" id="A0A919AV60"/>
<dbReference type="Proteomes" id="UP000630718">
    <property type="component" value="Unassembled WGS sequence"/>
</dbReference>
<gene>
    <name evidence="1" type="ORF">GCM10018772_58450</name>
</gene>
<dbReference type="RefSeq" id="WP_190207452.1">
    <property type="nucleotide sequence ID" value="NZ_BNBI01000015.1"/>
</dbReference>
<proteinExistence type="predicted"/>
<organism evidence="1 2">
    <name type="scientific">Streptomyces fumanus</name>
    <dbReference type="NCBI Taxonomy" id="67302"/>
    <lineage>
        <taxon>Bacteria</taxon>
        <taxon>Bacillati</taxon>
        <taxon>Actinomycetota</taxon>
        <taxon>Actinomycetes</taxon>
        <taxon>Kitasatosporales</taxon>
        <taxon>Streptomycetaceae</taxon>
        <taxon>Streptomyces</taxon>
    </lineage>
</organism>
<dbReference type="EMBL" id="BNBI01000015">
    <property type="protein sequence ID" value="GHF25041.1"/>
    <property type="molecule type" value="Genomic_DNA"/>
</dbReference>
<accession>A0A919AV60</accession>
<evidence type="ECO:0000313" key="2">
    <source>
        <dbReference type="Proteomes" id="UP000630718"/>
    </source>
</evidence>